<proteinExistence type="predicted"/>
<organism evidence="1 2">
    <name type="scientific">Pleurostoma richardsiae</name>
    <dbReference type="NCBI Taxonomy" id="41990"/>
    <lineage>
        <taxon>Eukaryota</taxon>
        <taxon>Fungi</taxon>
        <taxon>Dikarya</taxon>
        <taxon>Ascomycota</taxon>
        <taxon>Pezizomycotina</taxon>
        <taxon>Sordariomycetes</taxon>
        <taxon>Sordariomycetidae</taxon>
        <taxon>Calosphaeriales</taxon>
        <taxon>Pleurostomataceae</taxon>
        <taxon>Pleurostoma</taxon>
    </lineage>
</organism>
<name>A0AA38VFD0_9PEZI</name>
<dbReference type="PANTHER" id="PTHR46082">
    <property type="entry name" value="ATP/GTP-BINDING PROTEIN-RELATED"/>
    <property type="match status" value="1"/>
</dbReference>
<protein>
    <submittedName>
        <fullName evidence="1">Uncharacterized protein</fullName>
    </submittedName>
</protein>
<dbReference type="SUPFAM" id="SSF48452">
    <property type="entry name" value="TPR-like"/>
    <property type="match status" value="1"/>
</dbReference>
<evidence type="ECO:0000313" key="1">
    <source>
        <dbReference type="EMBL" id="KAJ9129640.1"/>
    </source>
</evidence>
<dbReference type="AlphaFoldDB" id="A0AA38VFD0"/>
<reference evidence="1" key="1">
    <citation type="submission" date="2022-07" db="EMBL/GenBank/DDBJ databases">
        <title>Fungi with potential for degradation of polypropylene.</title>
        <authorList>
            <person name="Gostincar C."/>
        </authorList>
    </citation>
    <scope>NUCLEOTIDE SEQUENCE</scope>
    <source>
        <strain evidence="1">EXF-13308</strain>
    </source>
</reference>
<dbReference type="PANTHER" id="PTHR46082:SF6">
    <property type="entry name" value="AAA+ ATPASE DOMAIN-CONTAINING PROTEIN-RELATED"/>
    <property type="match status" value="1"/>
</dbReference>
<comment type="caution">
    <text evidence="1">The sequence shown here is derived from an EMBL/GenBank/DDBJ whole genome shotgun (WGS) entry which is preliminary data.</text>
</comment>
<dbReference type="InterPro" id="IPR011990">
    <property type="entry name" value="TPR-like_helical_dom_sf"/>
</dbReference>
<gene>
    <name evidence="1" type="ORF">NKR23_g12495</name>
</gene>
<sequence>MLSVDADPDRVLGLAADLIDRGELRKAARVLENGEMACELALLRQQVAAAGRSGGPPPEHLCALRIERSIVRTQMGQYRTAAAELDDLVKKMDGVRNASLRRRADRWLATSLLLDGRYAEAAEEHRSILACGDTPPRDRIAVRTELALAHVYLGNLAACREALDGARTCARRLSGSESLTAEDELRLHSDMDMAEAKAEVVLGDYRRGVGRAETAVNYMLRKLGKTHMKTLECAIVKAHLLALDFDGLEAERVWRPAIGDLRDTLGNDHPQTLRAKYVWAVILRAQARLMEAGYVVKELCPRMEEILGADHPWTLDARAELAVNHSSDGKYATAGEELHDVIAKFSARYGWSHPSTLYCLSELARVCCLSRDFSAAEDLALAVLQRQASLYGQAPVAGSGAAHTVSPSGPRDVVGRLLAAVEYELELRKLARLSIGDLQETGLLFDGSTTAGRVQPGPSGLQVHPFLLCTLRVIAIVERESPGGSAAFARRIVSVVLSWKAEALGPDHSSTLTTEYELALAEAELAEVERDLGSAQRHFENAYLGLKNSLGETHPDALLAKRDFLFSSYAMSYTREDDLVNVGKVNAAKVNVDLVNVAKVIQERLGWWHPHAILSWVAVFYINLDEAPASEPVEETFADKIASDVLGHLRKPGVYGQRPWVSSYLQERIACWYENLGHVTAARRIREHIQEHAGTDAAVVRDGATASVASMVRHLERGTSVVE</sequence>
<evidence type="ECO:0000313" key="2">
    <source>
        <dbReference type="Proteomes" id="UP001174694"/>
    </source>
</evidence>
<dbReference type="EMBL" id="JANBVO010000155">
    <property type="protein sequence ID" value="KAJ9129640.1"/>
    <property type="molecule type" value="Genomic_DNA"/>
</dbReference>
<accession>A0AA38VFD0</accession>
<keyword evidence="2" id="KW-1185">Reference proteome</keyword>
<dbReference type="Gene3D" id="1.25.40.10">
    <property type="entry name" value="Tetratricopeptide repeat domain"/>
    <property type="match status" value="2"/>
</dbReference>
<dbReference type="Proteomes" id="UP001174694">
    <property type="component" value="Unassembled WGS sequence"/>
</dbReference>
<dbReference type="InterPro" id="IPR053137">
    <property type="entry name" value="NLR-like"/>
</dbReference>